<keyword evidence="3" id="KW-1185">Reference proteome</keyword>
<feature type="chain" id="PRO_5021800686" description="Lipoprotein" evidence="1">
    <location>
        <begin position="18"/>
        <end position="138"/>
    </location>
</feature>
<dbReference type="RefSeq" id="WP_144247375.1">
    <property type="nucleotide sequence ID" value="NZ_VLPK01000001.1"/>
</dbReference>
<dbReference type="EMBL" id="VLPK01000001">
    <property type="protein sequence ID" value="TSJ43810.1"/>
    <property type="molecule type" value="Genomic_DNA"/>
</dbReference>
<gene>
    <name evidence="2" type="ORF">FO440_06375</name>
</gene>
<sequence>MKKLLLLILIFCVGCTAKPPAPSIHISLTDSNRSLKITGIDPVILNDIDRDTIKNWQSLFAIYRLPADTDVKDYQPVQPGKYQLKDSAIIFTPDTSFVKRQLYFIRFYNYAGNKSIWDYVQGKTTKGQLHYTDLIFKP</sequence>
<keyword evidence="1" id="KW-0732">Signal</keyword>
<evidence type="ECO:0000256" key="1">
    <source>
        <dbReference type="SAM" id="SignalP"/>
    </source>
</evidence>
<comment type="caution">
    <text evidence="2">The sequence shown here is derived from an EMBL/GenBank/DDBJ whole genome shotgun (WGS) entry which is preliminary data.</text>
</comment>
<evidence type="ECO:0000313" key="3">
    <source>
        <dbReference type="Proteomes" id="UP000318733"/>
    </source>
</evidence>
<protein>
    <recommendedName>
        <fullName evidence="4">Lipoprotein</fullName>
    </recommendedName>
</protein>
<evidence type="ECO:0000313" key="2">
    <source>
        <dbReference type="EMBL" id="TSJ43810.1"/>
    </source>
</evidence>
<dbReference type="AlphaFoldDB" id="A0A556MV42"/>
<accession>A0A556MV42</accession>
<evidence type="ECO:0008006" key="4">
    <source>
        <dbReference type="Google" id="ProtNLM"/>
    </source>
</evidence>
<proteinExistence type="predicted"/>
<reference evidence="2 3" key="1">
    <citation type="submission" date="2019-07" db="EMBL/GenBank/DDBJ databases">
        <authorList>
            <person name="Huq M.A."/>
        </authorList>
    </citation>
    <scope>NUCLEOTIDE SEQUENCE [LARGE SCALE GENOMIC DNA]</scope>
    <source>
        <strain evidence="2 3">MAH-19</strain>
    </source>
</reference>
<feature type="signal peptide" evidence="1">
    <location>
        <begin position="1"/>
        <end position="17"/>
    </location>
</feature>
<dbReference type="Proteomes" id="UP000318733">
    <property type="component" value="Unassembled WGS sequence"/>
</dbReference>
<name>A0A556MV42_9SPHI</name>
<organism evidence="2 3">
    <name type="scientific">Mucilaginibacter corticis</name>
    <dbReference type="NCBI Taxonomy" id="2597670"/>
    <lineage>
        <taxon>Bacteria</taxon>
        <taxon>Pseudomonadati</taxon>
        <taxon>Bacteroidota</taxon>
        <taxon>Sphingobacteriia</taxon>
        <taxon>Sphingobacteriales</taxon>
        <taxon>Sphingobacteriaceae</taxon>
        <taxon>Mucilaginibacter</taxon>
    </lineage>
</organism>
<dbReference type="OrthoDB" id="794736at2"/>